<dbReference type="InterPro" id="IPR013130">
    <property type="entry name" value="Fe3_Rdtase_TM_dom"/>
</dbReference>
<organism evidence="9 10">
    <name type="scientific">Horticoccus luteus</name>
    <dbReference type="NCBI Taxonomy" id="2862869"/>
    <lineage>
        <taxon>Bacteria</taxon>
        <taxon>Pseudomonadati</taxon>
        <taxon>Verrucomicrobiota</taxon>
        <taxon>Opitutia</taxon>
        <taxon>Opitutales</taxon>
        <taxon>Opitutaceae</taxon>
        <taxon>Horticoccus</taxon>
    </lineage>
</organism>
<keyword evidence="10" id="KW-1185">Reference proteome</keyword>
<sequence length="215" mass="24206">MTAFARLLRSKTFVWIVLILPGLWPAWPLFVRQDSSALADPLKFILHHLGFVACLLLVTVLTFSPLRVLFPRSPVVQALNRHRRLVGVSAFVYAALHFTTHLLYEGGAHPANLPGIFRNVLDKPFQLTGLIALTILLLLAVTSLHAAVRWLGGRRWKNLHRLAYVAAALIAYHQAAARKIFPVQVLWIFIPLVVLELLRLWKTHRPRPAPAAARP</sequence>
<keyword evidence="4 7" id="KW-1133">Transmembrane helix</keyword>
<keyword evidence="6 7" id="KW-0472">Membrane</keyword>
<dbReference type="GO" id="GO:0010181">
    <property type="term" value="F:FMN binding"/>
    <property type="evidence" value="ECO:0007669"/>
    <property type="project" value="TreeGrafter"/>
</dbReference>
<dbReference type="AlphaFoldDB" id="A0A8F9XGG4"/>
<feature type="transmembrane region" description="Helical" evidence="7">
    <location>
        <begin position="159"/>
        <end position="175"/>
    </location>
</feature>
<feature type="domain" description="Ferric oxidoreductase" evidence="8">
    <location>
        <begin position="49"/>
        <end position="170"/>
    </location>
</feature>
<protein>
    <submittedName>
        <fullName evidence="9">Ferric reductase-like transmembrane domain-containing protein</fullName>
    </submittedName>
</protein>
<evidence type="ECO:0000256" key="6">
    <source>
        <dbReference type="ARBA" id="ARBA00023136"/>
    </source>
</evidence>
<evidence type="ECO:0000256" key="1">
    <source>
        <dbReference type="ARBA" id="ARBA00004141"/>
    </source>
</evidence>
<gene>
    <name evidence="9" type="ORF">K0B96_00750</name>
</gene>
<keyword evidence="5" id="KW-0408">Iron</keyword>
<feature type="transmembrane region" description="Helical" evidence="7">
    <location>
        <begin position="12"/>
        <end position="30"/>
    </location>
</feature>
<evidence type="ECO:0000259" key="8">
    <source>
        <dbReference type="Pfam" id="PF01794"/>
    </source>
</evidence>
<keyword evidence="2" id="KW-0813">Transport</keyword>
<proteinExistence type="predicted"/>
<evidence type="ECO:0000313" key="10">
    <source>
        <dbReference type="Proteomes" id="UP000825051"/>
    </source>
</evidence>
<evidence type="ECO:0000256" key="2">
    <source>
        <dbReference type="ARBA" id="ARBA00022448"/>
    </source>
</evidence>
<dbReference type="PANTHER" id="PTHR36964:SF1">
    <property type="entry name" value="PROTEIN-METHIONINE-SULFOXIDE REDUCTASE HEME-BINDING SUBUNIT MSRQ"/>
    <property type="match status" value="1"/>
</dbReference>
<feature type="transmembrane region" description="Helical" evidence="7">
    <location>
        <begin position="124"/>
        <end position="147"/>
    </location>
</feature>
<evidence type="ECO:0000256" key="7">
    <source>
        <dbReference type="SAM" id="Phobius"/>
    </source>
</evidence>
<evidence type="ECO:0000256" key="4">
    <source>
        <dbReference type="ARBA" id="ARBA00022989"/>
    </source>
</evidence>
<name>A0A8F9XGG4_9BACT</name>
<dbReference type="KEGG" id="ole:K0B96_00750"/>
<dbReference type="GO" id="GO:0020037">
    <property type="term" value="F:heme binding"/>
    <property type="evidence" value="ECO:0007669"/>
    <property type="project" value="TreeGrafter"/>
</dbReference>
<dbReference type="GO" id="GO:0016679">
    <property type="term" value="F:oxidoreductase activity, acting on diphenols and related substances as donors"/>
    <property type="evidence" value="ECO:0007669"/>
    <property type="project" value="TreeGrafter"/>
</dbReference>
<evidence type="ECO:0000256" key="5">
    <source>
        <dbReference type="ARBA" id="ARBA00023004"/>
    </source>
</evidence>
<dbReference type="InterPro" id="IPR022837">
    <property type="entry name" value="MsrQ-like"/>
</dbReference>
<dbReference type="GO" id="GO:0005886">
    <property type="term" value="C:plasma membrane"/>
    <property type="evidence" value="ECO:0007669"/>
    <property type="project" value="TreeGrafter"/>
</dbReference>
<feature type="transmembrane region" description="Helical" evidence="7">
    <location>
        <begin position="85"/>
        <end position="104"/>
    </location>
</feature>
<dbReference type="Proteomes" id="UP000825051">
    <property type="component" value="Chromosome"/>
</dbReference>
<dbReference type="RefSeq" id="WP_220162699.1">
    <property type="nucleotide sequence ID" value="NZ_CP080507.1"/>
</dbReference>
<evidence type="ECO:0000256" key="3">
    <source>
        <dbReference type="ARBA" id="ARBA00022692"/>
    </source>
</evidence>
<dbReference type="EMBL" id="CP080507">
    <property type="protein sequence ID" value="QYM79177.1"/>
    <property type="molecule type" value="Genomic_DNA"/>
</dbReference>
<feature type="transmembrane region" description="Helical" evidence="7">
    <location>
        <begin position="181"/>
        <end position="198"/>
    </location>
</feature>
<dbReference type="PANTHER" id="PTHR36964">
    <property type="entry name" value="PROTEIN-METHIONINE-SULFOXIDE REDUCTASE HEME-BINDING SUBUNIT MSRQ"/>
    <property type="match status" value="1"/>
</dbReference>
<comment type="subcellular location">
    <subcellularLocation>
        <location evidence="1">Membrane</location>
        <topology evidence="1">Multi-pass membrane protein</topology>
    </subcellularLocation>
</comment>
<reference evidence="9" key="1">
    <citation type="submission" date="2021-08" db="EMBL/GenBank/DDBJ databases">
        <title>Genome of a novel bacterium of the phylum Verrucomicrobia, Oleiharenicola sp. KSB-15.</title>
        <authorList>
            <person name="Chung J.-H."/>
            <person name="Ahn J.-H."/>
            <person name="Yoon Y."/>
            <person name="Kim D.-Y."/>
            <person name="An S.-H."/>
            <person name="Park I."/>
            <person name="Yeon J."/>
        </authorList>
    </citation>
    <scope>NUCLEOTIDE SEQUENCE</scope>
    <source>
        <strain evidence="9">KSB-15</strain>
    </source>
</reference>
<feature type="transmembrane region" description="Helical" evidence="7">
    <location>
        <begin position="45"/>
        <end position="64"/>
    </location>
</feature>
<accession>A0A8F9XGG4</accession>
<keyword evidence="3 7" id="KW-0812">Transmembrane</keyword>
<dbReference type="Pfam" id="PF01794">
    <property type="entry name" value="Ferric_reduct"/>
    <property type="match status" value="1"/>
</dbReference>
<evidence type="ECO:0000313" key="9">
    <source>
        <dbReference type="EMBL" id="QYM79177.1"/>
    </source>
</evidence>